<evidence type="ECO:0000313" key="3">
    <source>
        <dbReference type="Proteomes" id="UP000821853"/>
    </source>
</evidence>
<sequence>MSIDEEDVQTGARAVFCPPCWRCSEDCLIPRWSLTPLVKDPSRNPSQKIASGPGLLLRATTPWAEKAKHARVSTQPTMLRGVRTPVPAAALPRDARPDARVATRPSRVPGFQESRSRSLGAVDRQASVGRRPTHQNLALQAGHLAGGVQAGRRSLNCGPRYFCVRIPHRNHAPKRDGEACQGPDTGSVLVTSLRPCIRKQRGILHSGQGPVLCCYLILDEGRKIKSRTKTTKAVCEVPAKNRLVLAGTAA</sequence>
<dbReference type="AlphaFoldDB" id="A0A9J6G1H3"/>
<keyword evidence="3" id="KW-1185">Reference proteome</keyword>
<reference evidence="2 3" key="1">
    <citation type="journal article" date="2020" name="Cell">
        <title>Large-Scale Comparative Analyses of Tick Genomes Elucidate Their Genetic Diversity and Vector Capacities.</title>
        <authorList>
            <consortium name="Tick Genome and Microbiome Consortium (TIGMIC)"/>
            <person name="Jia N."/>
            <person name="Wang J."/>
            <person name="Shi W."/>
            <person name="Du L."/>
            <person name="Sun Y."/>
            <person name="Zhan W."/>
            <person name="Jiang J.F."/>
            <person name="Wang Q."/>
            <person name="Zhang B."/>
            <person name="Ji P."/>
            <person name="Bell-Sakyi L."/>
            <person name="Cui X.M."/>
            <person name="Yuan T.T."/>
            <person name="Jiang B.G."/>
            <person name="Yang W.F."/>
            <person name="Lam T.T."/>
            <person name="Chang Q.C."/>
            <person name="Ding S.J."/>
            <person name="Wang X.J."/>
            <person name="Zhu J.G."/>
            <person name="Ruan X.D."/>
            <person name="Zhao L."/>
            <person name="Wei J.T."/>
            <person name="Ye R.Z."/>
            <person name="Que T.C."/>
            <person name="Du C.H."/>
            <person name="Zhou Y.H."/>
            <person name="Cheng J.X."/>
            <person name="Dai P.F."/>
            <person name="Guo W.B."/>
            <person name="Han X.H."/>
            <person name="Huang E.J."/>
            <person name="Li L.F."/>
            <person name="Wei W."/>
            <person name="Gao Y.C."/>
            <person name="Liu J.Z."/>
            <person name="Shao H.Z."/>
            <person name="Wang X."/>
            <person name="Wang C.C."/>
            <person name="Yang T.C."/>
            <person name="Huo Q.B."/>
            <person name="Li W."/>
            <person name="Chen H.Y."/>
            <person name="Chen S.E."/>
            <person name="Zhou L.G."/>
            <person name="Ni X.B."/>
            <person name="Tian J.H."/>
            <person name="Sheng Y."/>
            <person name="Liu T."/>
            <person name="Pan Y.S."/>
            <person name="Xia L.Y."/>
            <person name="Li J."/>
            <person name="Zhao F."/>
            <person name="Cao W.C."/>
        </authorList>
    </citation>
    <scope>NUCLEOTIDE SEQUENCE [LARGE SCALE GENOMIC DNA]</scope>
    <source>
        <strain evidence="2">HaeL-2018</strain>
    </source>
</reference>
<feature type="region of interest" description="Disordered" evidence="1">
    <location>
        <begin position="93"/>
        <end position="130"/>
    </location>
</feature>
<organism evidence="2 3">
    <name type="scientific">Haemaphysalis longicornis</name>
    <name type="common">Bush tick</name>
    <dbReference type="NCBI Taxonomy" id="44386"/>
    <lineage>
        <taxon>Eukaryota</taxon>
        <taxon>Metazoa</taxon>
        <taxon>Ecdysozoa</taxon>
        <taxon>Arthropoda</taxon>
        <taxon>Chelicerata</taxon>
        <taxon>Arachnida</taxon>
        <taxon>Acari</taxon>
        <taxon>Parasitiformes</taxon>
        <taxon>Ixodida</taxon>
        <taxon>Ixodoidea</taxon>
        <taxon>Ixodidae</taxon>
        <taxon>Haemaphysalinae</taxon>
        <taxon>Haemaphysalis</taxon>
    </lineage>
</organism>
<dbReference type="InterPro" id="IPR038718">
    <property type="entry name" value="SNF2-like_sf"/>
</dbReference>
<dbReference type="EMBL" id="JABSTR010000004">
    <property type="protein sequence ID" value="KAH9368244.1"/>
    <property type="molecule type" value="Genomic_DNA"/>
</dbReference>
<proteinExistence type="predicted"/>
<dbReference type="Proteomes" id="UP000821853">
    <property type="component" value="Chromosome 2"/>
</dbReference>
<dbReference type="VEuPathDB" id="VectorBase:HLOH_041256"/>
<evidence type="ECO:0000313" key="2">
    <source>
        <dbReference type="EMBL" id="KAH9368244.1"/>
    </source>
</evidence>
<evidence type="ECO:0000256" key="1">
    <source>
        <dbReference type="SAM" id="MobiDB-lite"/>
    </source>
</evidence>
<accession>A0A9J6G1H3</accession>
<gene>
    <name evidence="2" type="ORF">HPB48_011564</name>
</gene>
<name>A0A9J6G1H3_HAELO</name>
<comment type="caution">
    <text evidence="2">The sequence shown here is derived from an EMBL/GenBank/DDBJ whole genome shotgun (WGS) entry which is preliminary data.</text>
</comment>
<dbReference type="Gene3D" id="3.40.50.10810">
    <property type="entry name" value="Tandem AAA-ATPase domain"/>
    <property type="match status" value="1"/>
</dbReference>
<protein>
    <submittedName>
        <fullName evidence="2">Uncharacterized protein</fullName>
    </submittedName>
</protein>